<sequence>MTISTTLTIQNNSGCPIDNRGGPDYRDGSLSGSAPASSIAAGSSTTFKVKQNNSLSPGPEGTVTYTLETGNEQVSLSFTWDYSSGAQHNEAYTAGTNTALAPVTIFKTDTAGDDHAATYRVDFKARAPHEWDLVWALSVGLINKQLHALLFHGLIPSSFTQAASGGAQLTVTAMGDPKVSVPDDQTTHLDVLLAFTTATLQYVESGVTKTLPLSGTTVIVSLDLSQARVTDPSTLAATSEARQHIQGLQSLNYDVYRLFLDLTNPSLFRSLQVVDASNKPVALGQAAQSALQATLAGVGHMDVAYTTQAPGSPASIVPTLAKERTTRYIDNDDTGNFSTLNVCMMTRGRKEPNWNSRFGFTGPLASTIDTDGTPKEARARMFLSQDTLGEGYLKPVVLPAILKASGIPGTSLRLAPLTYQCSGARSNSSQNDGRGEFFQVNNGFDQYVAGTEAIAFTTQPNLSSTDCCTLSLTGEFQVNIEVSQYPLDFIGLGLKDVLGKASYVQPWTGTVTLTVGNDGKLVTVVDIVLGQAPTPTVDKTLDGWVFNAMNKLFNWSSTSPQDEITKKAQDFANALAATFRDNASTALNIEDCVVLPTGAALGYSLFVFNTEGAVQVDVTFPD</sequence>
<gene>
    <name evidence="2" type="ORF">HMI49_00430</name>
</gene>
<dbReference type="EMBL" id="JABFJV010000001">
    <property type="protein sequence ID" value="NOK31666.1"/>
    <property type="molecule type" value="Genomic_DNA"/>
</dbReference>
<name>A0A7Y4KDI0_9BACT</name>
<accession>A0A7Y4KDI0</accession>
<dbReference type="Gene3D" id="2.60.270.50">
    <property type="match status" value="1"/>
</dbReference>
<dbReference type="AlphaFoldDB" id="A0A7Y4KDI0"/>
<organism evidence="2 3">
    <name type="scientific">Corallococcus exercitus</name>
    <dbReference type="NCBI Taxonomy" id="2316736"/>
    <lineage>
        <taxon>Bacteria</taxon>
        <taxon>Pseudomonadati</taxon>
        <taxon>Myxococcota</taxon>
        <taxon>Myxococcia</taxon>
        <taxon>Myxococcales</taxon>
        <taxon>Cystobacterineae</taxon>
        <taxon>Myxococcaceae</taxon>
        <taxon>Corallococcus</taxon>
    </lineage>
</organism>
<feature type="region of interest" description="Disordered" evidence="1">
    <location>
        <begin position="12"/>
        <end position="33"/>
    </location>
</feature>
<keyword evidence="3" id="KW-1185">Reference proteome</keyword>
<evidence type="ECO:0000313" key="2">
    <source>
        <dbReference type="EMBL" id="NOK31666.1"/>
    </source>
</evidence>
<proteinExistence type="predicted"/>
<evidence type="ECO:0000256" key="1">
    <source>
        <dbReference type="SAM" id="MobiDB-lite"/>
    </source>
</evidence>
<reference evidence="2 3" key="1">
    <citation type="submission" date="2020-05" db="EMBL/GenBank/DDBJ databases">
        <authorList>
            <person name="Whitworth D."/>
        </authorList>
    </citation>
    <scope>NUCLEOTIDE SEQUENCE [LARGE SCALE GENOMIC DNA]</scope>
    <source>
        <strain evidence="2 3">AB043B</strain>
    </source>
</reference>
<evidence type="ECO:0000313" key="3">
    <source>
        <dbReference type="Proteomes" id="UP000563426"/>
    </source>
</evidence>
<protein>
    <submittedName>
        <fullName evidence="2">Uncharacterized protein</fullName>
    </submittedName>
</protein>
<comment type="caution">
    <text evidence="2">The sequence shown here is derived from an EMBL/GenBank/DDBJ whole genome shotgun (WGS) entry which is preliminary data.</text>
</comment>
<dbReference type="RefSeq" id="WP_171432626.1">
    <property type="nucleotide sequence ID" value="NZ_JABFJV010000001.1"/>
</dbReference>
<dbReference type="Proteomes" id="UP000563426">
    <property type="component" value="Unassembled WGS sequence"/>
</dbReference>